<dbReference type="RefSeq" id="WP_380252404.1">
    <property type="nucleotide sequence ID" value="NZ_JBHUII010000006.1"/>
</dbReference>
<sequence length="379" mass="43447">MKKIFIEQSLFHSIRSTKRHKRRKRKNAPVKKLRKDTFSQEKAIALLKVHGKPLRMPEVFCLDENCKETMRFIQNQRDLIFSDIKLLKKKATKKPHPLKQSWHYTDFTTAKKIGTSAALVLAADYDRFQILTKKKLYAIDFDQWEDTIKNTLDDLGFLKIFNIKNDNKIPITNKTKTLQFMSARNADDTVTPELIEGIKGFVDGLEDVSLLLLGDAISEAMTNVGHHAYPEDYKYTFQHINKWWTTASYNPEEKLLSVAFYDQGVSIPISLRNNHLSDIAKRLLQQLKGIAGFDNQSDAEMIDLAIQIGKTSTNRSERGKGLHDICSTLDQCAEGYIRILSRHGEYLYKKEQENSEGYGTLISHSNSIGGTLIEWGMKV</sequence>
<name>A0ABW5BKF7_9PROT</name>
<reference evidence="2" key="1">
    <citation type="journal article" date="2019" name="Int. J. Syst. Evol. Microbiol.">
        <title>The Global Catalogue of Microorganisms (GCM) 10K type strain sequencing project: providing services to taxonomists for standard genome sequencing and annotation.</title>
        <authorList>
            <consortium name="The Broad Institute Genomics Platform"/>
            <consortium name="The Broad Institute Genome Sequencing Center for Infectious Disease"/>
            <person name="Wu L."/>
            <person name="Ma J."/>
        </authorList>
    </citation>
    <scope>NUCLEOTIDE SEQUENCE [LARGE SCALE GENOMIC DNA]</scope>
    <source>
        <strain evidence="2">CGMCC 4.7192</strain>
    </source>
</reference>
<comment type="caution">
    <text evidence="1">The sequence shown here is derived from an EMBL/GenBank/DDBJ whole genome shotgun (WGS) entry which is preliminary data.</text>
</comment>
<evidence type="ECO:0008006" key="3">
    <source>
        <dbReference type="Google" id="ProtNLM"/>
    </source>
</evidence>
<organism evidence="1 2">
    <name type="scientific">Kiloniella antarctica</name>
    <dbReference type="NCBI Taxonomy" id="1550907"/>
    <lineage>
        <taxon>Bacteria</taxon>
        <taxon>Pseudomonadati</taxon>
        <taxon>Pseudomonadota</taxon>
        <taxon>Alphaproteobacteria</taxon>
        <taxon>Rhodospirillales</taxon>
        <taxon>Kiloniellaceae</taxon>
        <taxon>Kiloniella</taxon>
    </lineage>
</organism>
<dbReference type="Proteomes" id="UP001597294">
    <property type="component" value="Unassembled WGS sequence"/>
</dbReference>
<gene>
    <name evidence="1" type="ORF">ACFSKO_13320</name>
</gene>
<dbReference type="EMBL" id="JBHUII010000006">
    <property type="protein sequence ID" value="MFD2206607.1"/>
    <property type="molecule type" value="Genomic_DNA"/>
</dbReference>
<keyword evidence="2" id="KW-1185">Reference proteome</keyword>
<proteinExistence type="predicted"/>
<accession>A0ABW5BKF7</accession>
<evidence type="ECO:0000313" key="2">
    <source>
        <dbReference type="Proteomes" id="UP001597294"/>
    </source>
</evidence>
<evidence type="ECO:0000313" key="1">
    <source>
        <dbReference type="EMBL" id="MFD2206607.1"/>
    </source>
</evidence>
<protein>
    <recommendedName>
        <fullName evidence="3">NYN domain-containing protein</fullName>
    </recommendedName>
</protein>